<reference evidence="3 4" key="1">
    <citation type="submission" date="2020-08" db="EMBL/GenBank/DDBJ databases">
        <title>Genomic Encyclopedia of Type Strains, Phase IV (KMG-V): Genome sequencing to study the core and pangenomes of soil and plant-associated prokaryotes.</title>
        <authorList>
            <person name="Whitman W."/>
        </authorList>
    </citation>
    <scope>NUCLEOTIDE SEQUENCE [LARGE SCALE GENOMIC DNA]</scope>
    <source>
        <strain evidence="3 4">SEMIA 4013</strain>
    </source>
</reference>
<evidence type="ECO:0000256" key="2">
    <source>
        <dbReference type="SAM" id="SignalP"/>
    </source>
</evidence>
<organism evidence="3 4">
    <name type="scientific">Paraburkholderia fungorum</name>
    <dbReference type="NCBI Taxonomy" id="134537"/>
    <lineage>
        <taxon>Bacteria</taxon>
        <taxon>Pseudomonadati</taxon>
        <taxon>Pseudomonadota</taxon>
        <taxon>Betaproteobacteria</taxon>
        <taxon>Burkholderiales</taxon>
        <taxon>Burkholderiaceae</taxon>
        <taxon>Paraburkholderia</taxon>
    </lineage>
</organism>
<gene>
    <name evidence="3" type="ORF">GGD69_005356</name>
</gene>
<accession>A0AAW3V3I6</accession>
<dbReference type="Proteomes" id="UP000518681">
    <property type="component" value="Unassembled WGS sequence"/>
</dbReference>
<comment type="caution">
    <text evidence="3">The sequence shown here is derived from an EMBL/GenBank/DDBJ whole genome shotgun (WGS) entry which is preliminary data.</text>
</comment>
<evidence type="ECO:0000313" key="3">
    <source>
        <dbReference type="EMBL" id="MBB6204462.1"/>
    </source>
</evidence>
<keyword evidence="2" id="KW-0732">Signal</keyword>
<dbReference type="EMBL" id="JACIIK010000009">
    <property type="protein sequence ID" value="MBB6204462.1"/>
    <property type="molecule type" value="Genomic_DNA"/>
</dbReference>
<dbReference type="GO" id="GO:0008233">
    <property type="term" value="F:peptidase activity"/>
    <property type="evidence" value="ECO:0007669"/>
    <property type="project" value="UniProtKB-KW"/>
</dbReference>
<feature type="signal peptide" evidence="2">
    <location>
        <begin position="1"/>
        <end position="24"/>
    </location>
</feature>
<dbReference type="AlphaFoldDB" id="A0AAW3V3I6"/>
<feature type="region of interest" description="Disordered" evidence="1">
    <location>
        <begin position="63"/>
        <end position="83"/>
    </location>
</feature>
<name>A0AAW3V3I6_9BURK</name>
<keyword evidence="3" id="KW-0378">Hydrolase</keyword>
<dbReference type="GO" id="GO:0006508">
    <property type="term" value="P:proteolysis"/>
    <property type="evidence" value="ECO:0007669"/>
    <property type="project" value="UniProtKB-KW"/>
</dbReference>
<feature type="chain" id="PRO_5043419466" evidence="2">
    <location>
        <begin position="25"/>
        <end position="83"/>
    </location>
</feature>
<sequence length="83" mass="8621">MNQAKFRKALVVALALSVPTAAVHAEGCIKGAAAGAVVGHVAGHHAILGAMAGCAIGHHMAKKEREQRAMRDARYDAHHQYGG</sequence>
<protein>
    <submittedName>
        <fullName evidence="3">Membrane associated rhomboid family serine protease</fullName>
    </submittedName>
</protein>
<evidence type="ECO:0000313" key="4">
    <source>
        <dbReference type="Proteomes" id="UP000518681"/>
    </source>
</evidence>
<evidence type="ECO:0000256" key="1">
    <source>
        <dbReference type="SAM" id="MobiDB-lite"/>
    </source>
</evidence>
<keyword evidence="3" id="KW-0645">Protease</keyword>
<dbReference type="RefSeq" id="WP_183801048.1">
    <property type="nucleotide sequence ID" value="NZ_JACIII010000013.1"/>
</dbReference>
<proteinExistence type="predicted"/>